<keyword evidence="4" id="KW-1185">Reference proteome</keyword>
<dbReference type="NCBIfam" id="TIGR01891">
    <property type="entry name" value="amidohydrolases"/>
    <property type="match status" value="1"/>
</dbReference>
<dbReference type="Gene3D" id="3.40.630.10">
    <property type="entry name" value="Zn peptidases"/>
    <property type="match status" value="1"/>
</dbReference>
<evidence type="ECO:0000313" key="3">
    <source>
        <dbReference type="EMBL" id="MEJ8812796.1"/>
    </source>
</evidence>
<protein>
    <submittedName>
        <fullName evidence="3">M20 aminoacylase family protein</fullName>
    </submittedName>
</protein>
<dbReference type="RefSeq" id="WP_340358050.1">
    <property type="nucleotide sequence ID" value="NZ_JBBKZU010000007.1"/>
</dbReference>
<organism evidence="3 4">
    <name type="scientific">Variovorax ureilyticus</name>
    <dbReference type="NCBI Taxonomy" id="1836198"/>
    <lineage>
        <taxon>Bacteria</taxon>
        <taxon>Pseudomonadati</taxon>
        <taxon>Pseudomonadota</taxon>
        <taxon>Betaproteobacteria</taxon>
        <taxon>Burkholderiales</taxon>
        <taxon>Comamonadaceae</taxon>
        <taxon>Variovorax</taxon>
    </lineage>
</organism>
<proteinExistence type="predicted"/>
<dbReference type="InterPro" id="IPR002933">
    <property type="entry name" value="Peptidase_M20"/>
</dbReference>
<keyword evidence="1" id="KW-0378">Hydrolase</keyword>
<dbReference type="PANTHER" id="PTHR11014:SF63">
    <property type="entry name" value="METALLOPEPTIDASE, PUTATIVE (AFU_ORTHOLOGUE AFUA_6G09600)-RELATED"/>
    <property type="match status" value="1"/>
</dbReference>
<dbReference type="EMBL" id="JBBKZU010000007">
    <property type="protein sequence ID" value="MEJ8812796.1"/>
    <property type="molecule type" value="Genomic_DNA"/>
</dbReference>
<dbReference type="SUPFAM" id="SSF53187">
    <property type="entry name" value="Zn-dependent exopeptidases"/>
    <property type="match status" value="1"/>
</dbReference>
<dbReference type="InterPro" id="IPR011650">
    <property type="entry name" value="Peptidase_M20_dimer"/>
</dbReference>
<dbReference type="Gene3D" id="3.30.70.360">
    <property type="match status" value="1"/>
</dbReference>
<evidence type="ECO:0000313" key="4">
    <source>
        <dbReference type="Proteomes" id="UP001365846"/>
    </source>
</evidence>
<dbReference type="CDD" id="cd05666">
    <property type="entry name" value="M20_Acy1-like"/>
    <property type="match status" value="1"/>
</dbReference>
<gene>
    <name evidence="3" type="ORF">WKW77_17040</name>
</gene>
<dbReference type="Proteomes" id="UP001365846">
    <property type="component" value="Unassembled WGS sequence"/>
</dbReference>
<reference evidence="3 4" key="1">
    <citation type="submission" date="2024-03" db="EMBL/GenBank/DDBJ databases">
        <title>Novel species of the genus Variovorax.</title>
        <authorList>
            <person name="Liu Q."/>
            <person name="Xin Y.-H."/>
        </authorList>
    </citation>
    <scope>NUCLEOTIDE SEQUENCE [LARGE SCALE GENOMIC DNA]</scope>
    <source>
        <strain evidence="3 4">KACC 18899</strain>
    </source>
</reference>
<comment type="caution">
    <text evidence="3">The sequence shown here is derived from an EMBL/GenBank/DDBJ whole genome shotgun (WGS) entry which is preliminary data.</text>
</comment>
<sequence>MISVPIHPGIRASTEEMVGLRRQIHANPELGYEEFQTSELVAERLARWGYTVHRGIGGTGVVGTLTVGDGARRLGLRADMDALPMTETTGLAWASRKPGAMHACGHDGHTATLLAAAQLLAVTKGFNGTLNLIFQPAEEGLMGAKKMVEEGLFERFPCDAVYAYHNEPGFPAGQFGFLPGVIYSSSDTAVITIEGKGGHGAMPHTTVDPIMVAAHLILALQTLVSREVDPNDMAVVTVGAMSAGKAPNVIPASAELKLSIRARKPEVRAFLRDRIIAMAQGQAAVHGATATVDYQWKMPPCVNDEAATAFARQVALASMGEKALIPDMAPLQASDDFAFMLNAVPGSYFIVGNGDGKPGSGPGCMVHNTGYDFNDEILPSTASYWVSLVQAYLR</sequence>
<accession>A0ABU8VGR6</accession>
<dbReference type="Pfam" id="PF07687">
    <property type="entry name" value="M20_dimer"/>
    <property type="match status" value="1"/>
</dbReference>
<evidence type="ECO:0000259" key="2">
    <source>
        <dbReference type="Pfam" id="PF07687"/>
    </source>
</evidence>
<dbReference type="InterPro" id="IPR017439">
    <property type="entry name" value="Amidohydrolase"/>
</dbReference>
<dbReference type="Pfam" id="PF01546">
    <property type="entry name" value="Peptidase_M20"/>
    <property type="match status" value="1"/>
</dbReference>
<dbReference type="SUPFAM" id="SSF55031">
    <property type="entry name" value="Bacterial exopeptidase dimerisation domain"/>
    <property type="match status" value="1"/>
</dbReference>
<feature type="domain" description="Peptidase M20 dimerisation" evidence="2">
    <location>
        <begin position="188"/>
        <end position="280"/>
    </location>
</feature>
<dbReference type="PANTHER" id="PTHR11014">
    <property type="entry name" value="PEPTIDASE M20 FAMILY MEMBER"/>
    <property type="match status" value="1"/>
</dbReference>
<name>A0ABU8VGR6_9BURK</name>
<dbReference type="InterPro" id="IPR036264">
    <property type="entry name" value="Bact_exopeptidase_dim_dom"/>
</dbReference>
<dbReference type="PIRSF" id="PIRSF005962">
    <property type="entry name" value="Pept_M20D_amidohydro"/>
    <property type="match status" value="1"/>
</dbReference>
<evidence type="ECO:0000256" key="1">
    <source>
        <dbReference type="ARBA" id="ARBA00022801"/>
    </source>
</evidence>